<organism evidence="1 2">
    <name type="scientific">Peronosclerospora sorghi</name>
    <dbReference type="NCBI Taxonomy" id="230839"/>
    <lineage>
        <taxon>Eukaryota</taxon>
        <taxon>Sar</taxon>
        <taxon>Stramenopiles</taxon>
        <taxon>Oomycota</taxon>
        <taxon>Peronosporomycetes</taxon>
        <taxon>Peronosporales</taxon>
        <taxon>Peronosporaceae</taxon>
        <taxon>Peronosclerospora</taxon>
    </lineage>
</organism>
<protein>
    <submittedName>
        <fullName evidence="1">Uncharacterized protein</fullName>
    </submittedName>
</protein>
<proteinExistence type="predicted"/>
<accession>A0ACC0W1G0</accession>
<gene>
    <name evidence="1" type="ORF">PsorP6_009706</name>
</gene>
<sequence>MPATVHAATTAAERVISDKTAEDILQILWNEFQQEKRAQDFDHKSAFQKLTLHSQFGLMRDFHNFVYKDEDRKRIFDEWLKWQERTGKEPTFAKDIRSPMSTMDHTATGTPQVIPDKSAERIVQTLWTGLNQQMHLPQLPSLDRLDPIIQSYLKSRMLAFVQADQDRTMLFNEWLKTWQHKASSNAAPALDTFSAFMSPTVHGTTAAAKVISDETAKFILLILWREFDGNHLHELYDQRVVDRLDSRILETTKRKFQKFVYEDENRKRIFEEWLKWHEHTSRKKTLAQATTGKKRKVMD</sequence>
<comment type="caution">
    <text evidence="1">The sequence shown here is derived from an EMBL/GenBank/DDBJ whole genome shotgun (WGS) entry which is preliminary data.</text>
</comment>
<dbReference type="EMBL" id="CM047584">
    <property type="protein sequence ID" value="KAI9911556.1"/>
    <property type="molecule type" value="Genomic_DNA"/>
</dbReference>
<keyword evidence="2" id="KW-1185">Reference proteome</keyword>
<dbReference type="Proteomes" id="UP001163321">
    <property type="component" value="Chromosome 5"/>
</dbReference>
<evidence type="ECO:0000313" key="1">
    <source>
        <dbReference type="EMBL" id="KAI9911556.1"/>
    </source>
</evidence>
<reference evidence="1 2" key="1">
    <citation type="journal article" date="2022" name="bioRxiv">
        <title>The genome of the oomycete Peronosclerospora sorghi, a cosmopolitan pathogen of maize and sorghum, is inflated with dispersed pseudogenes.</title>
        <authorList>
            <person name="Fletcher K."/>
            <person name="Martin F."/>
            <person name="Isakeit T."/>
            <person name="Cavanaugh K."/>
            <person name="Magill C."/>
            <person name="Michelmore R."/>
        </authorList>
    </citation>
    <scope>NUCLEOTIDE SEQUENCE [LARGE SCALE GENOMIC DNA]</scope>
    <source>
        <strain evidence="1">P6</strain>
    </source>
</reference>
<evidence type="ECO:0000313" key="2">
    <source>
        <dbReference type="Proteomes" id="UP001163321"/>
    </source>
</evidence>
<name>A0ACC0W1G0_9STRA</name>